<dbReference type="EMBL" id="BGPR01008472">
    <property type="protein sequence ID" value="GBN34036.1"/>
    <property type="molecule type" value="Genomic_DNA"/>
</dbReference>
<proteinExistence type="predicted"/>
<protein>
    <submittedName>
        <fullName evidence="1">Uncharacterized protein</fullName>
    </submittedName>
</protein>
<name>A0A4Y2N856_ARAVE</name>
<reference evidence="1 2" key="1">
    <citation type="journal article" date="2019" name="Sci. Rep.">
        <title>Orb-weaving spider Araneus ventricosus genome elucidates the spidroin gene catalogue.</title>
        <authorList>
            <person name="Kono N."/>
            <person name="Nakamura H."/>
            <person name="Ohtoshi R."/>
            <person name="Moran D.A.P."/>
            <person name="Shinohara A."/>
            <person name="Yoshida Y."/>
            <person name="Fujiwara M."/>
            <person name="Mori M."/>
            <person name="Tomita M."/>
            <person name="Arakawa K."/>
        </authorList>
    </citation>
    <scope>NUCLEOTIDE SEQUENCE [LARGE SCALE GENOMIC DNA]</scope>
</reference>
<gene>
    <name evidence="1" type="ORF">AVEN_213373_1</name>
</gene>
<evidence type="ECO:0000313" key="2">
    <source>
        <dbReference type="Proteomes" id="UP000499080"/>
    </source>
</evidence>
<evidence type="ECO:0000313" key="1">
    <source>
        <dbReference type="EMBL" id="GBN34036.1"/>
    </source>
</evidence>
<comment type="caution">
    <text evidence="1">The sequence shown here is derived from an EMBL/GenBank/DDBJ whole genome shotgun (WGS) entry which is preliminary data.</text>
</comment>
<dbReference type="Proteomes" id="UP000499080">
    <property type="component" value="Unassembled WGS sequence"/>
</dbReference>
<keyword evidence="2" id="KW-1185">Reference proteome</keyword>
<organism evidence="1 2">
    <name type="scientific">Araneus ventricosus</name>
    <name type="common">Orbweaver spider</name>
    <name type="synonym">Epeira ventricosa</name>
    <dbReference type="NCBI Taxonomy" id="182803"/>
    <lineage>
        <taxon>Eukaryota</taxon>
        <taxon>Metazoa</taxon>
        <taxon>Ecdysozoa</taxon>
        <taxon>Arthropoda</taxon>
        <taxon>Chelicerata</taxon>
        <taxon>Arachnida</taxon>
        <taxon>Araneae</taxon>
        <taxon>Araneomorphae</taxon>
        <taxon>Entelegynae</taxon>
        <taxon>Araneoidea</taxon>
        <taxon>Araneidae</taxon>
        <taxon>Araneus</taxon>
    </lineage>
</organism>
<accession>A0A4Y2N856</accession>
<dbReference type="AlphaFoldDB" id="A0A4Y2N856"/>
<sequence length="102" mass="11688">MDTVLYQQDSDAAHFFIPFCDYLKGNFPRKSLYGAPPRLWASHLPRLTPLDIFVKSNVYSVNMYRIGQLKSTAEMFAITPNELESTFPFKGVAFENMPRYAG</sequence>